<feature type="region of interest" description="Disordered" evidence="2">
    <location>
        <begin position="44"/>
        <end position="78"/>
    </location>
</feature>
<accession>C3YLJ9</accession>
<dbReference type="SMART" id="SM00028">
    <property type="entry name" value="TPR"/>
    <property type="match status" value="13"/>
</dbReference>
<feature type="repeat" description="TPR" evidence="1">
    <location>
        <begin position="820"/>
        <end position="853"/>
    </location>
</feature>
<feature type="repeat" description="TPR" evidence="1">
    <location>
        <begin position="966"/>
        <end position="999"/>
    </location>
</feature>
<dbReference type="Pfam" id="PF13432">
    <property type="entry name" value="TPR_16"/>
    <property type="match status" value="1"/>
</dbReference>
<feature type="repeat" description="TPR" evidence="1">
    <location>
        <begin position="915"/>
        <end position="948"/>
    </location>
</feature>
<dbReference type="Gene3D" id="1.25.40.10">
    <property type="entry name" value="Tetratricopeptide repeat domain"/>
    <property type="match status" value="6"/>
</dbReference>
<gene>
    <name evidence="4" type="ORF">BRAFLDRAFT_93702</name>
</gene>
<dbReference type="InParanoid" id="C3YLJ9"/>
<dbReference type="Pfam" id="PF13374">
    <property type="entry name" value="TPR_10"/>
    <property type="match status" value="1"/>
</dbReference>
<dbReference type="InterPro" id="IPR012338">
    <property type="entry name" value="Beta-lactam/transpept-like"/>
</dbReference>
<proteinExistence type="predicted"/>
<dbReference type="InterPro" id="IPR006597">
    <property type="entry name" value="Sel1-like"/>
</dbReference>
<feature type="repeat" description="TPR" evidence="1">
    <location>
        <begin position="776"/>
        <end position="809"/>
    </location>
</feature>
<feature type="repeat" description="TPR" evidence="1">
    <location>
        <begin position="1010"/>
        <end position="1043"/>
    </location>
</feature>
<dbReference type="Pfam" id="PF00144">
    <property type="entry name" value="Beta-lactamase"/>
    <property type="match status" value="1"/>
</dbReference>
<feature type="domain" description="Beta-lactamase-related" evidence="3">
    <location>
        <begin position="1246"/>
        <end position="1555"/>
    </location>
</feature>
<protein>
    <recommendedName>
        <fullName evidence="3">Beta-lactamase-related domain-containing protein</fullName>
    </recommendedName>
</protein>
<keyword evidence="1" id="KW-0802">TPR repeat</keyword>
<reference evidence="4" key="1">
    <citation type="journal article" date="2008" name="Nature">
        <title>The amphioxus genome and the evolution of the chordate karyotype.</title>
        <authorList>
            <consortium name="US DOE Joint Genome Institute (JGI-PGF)"/>
            <person name="Putnam N.H."/>
            <person name="Butts T."/>
            <person name="Ferrier D.E.K."/>
            <person name="Furlong R.F."/>
            <person name="Hellsten U."/>
            <person name="Kawashima T."/>
            <person name="Robinson-Rechavi M."/>
            <person name="Shoguchi E."/>
            <person name="Terry A."/>
            <person name="Yu J.-K."/>
            <person name="Benito-Gutierrez E.L."/>
            <person name="Dubchak I."/>
            <person name="Garcia-Fernandez J."/>
            <person name="Gibson-Brown J.J."/>
            <person name="Grigoriev I.V."/>
            <person name="Horton A.C."/>
            <person name="de Jong P.J."/>
            <person name="Jurka J."/>
            <person name="Kapitonov V.V."/>
            <person name="Kohara Y."/>
            <person name="Kuroki Y."/>
            <person name="Lindquist E."/>
            <person name="Lucas S."/>
            <person name="Osoegawa K."/>
            <person name="Pennacchio L.A."/>
            <person name="Salamov A.A."/>
            <person name="Satou Y."/>
            <person name="Sauka-Spengler T."/>
            <person name="Schmutz J."/>
            <person name="Shin-I T."/>
            <person name="Toyoda A."/>
            <person name="Bronner-Fraser M."/>
            <person name="Fujiyama A."/>
            <person name="Holland L.Z."/>
            <person name="Holland P.W.H."/>
            <person name="Satoh N."/>
            <person name="Rokhsar D.S."/>
        </authorList>
    </citation>
    <scope>NUCLEOTIDE SEQUENCE [LARGE SCALE GENOMIC DNA]</scope>
    <source>
        <strain evidence="4">S238N-H82</strain>
        <tissue evidence="4">Testes</tissue>
    </source>
</reference>
<evidence type="ECO:0000259" key="3">
    <source>
        <dbReference type="Pfam" id="PF00144"/>
    </source>
</evidence>
<dbReference type="PROSITE" id="PS50005">
    <property type="entry name" value="TPR"/>
    <property type="match status" value="11"/>
</dbReference>
<dbReference type="EMBL" id="GG666528">
    <property type="protein sequence ID" value="EEN58768.1"/>
    <property type="molecule type" value="Genomic_DNA"/>
</dbReference>
<dbReference type="SUPFAM" id="SSF48452">
    <property type="entry name" value="TPR-like"/>
    <property type="match status" value="3"/>
</dbReference>
<dbReference type="Gene3D" id="3.40.710.10">
    <property type="entry name" value="DD-peptidase/beta-lactamase superfamily"/>
    <property type="match status" value="1"/>
</dbReference>
<feature type="repeat" description="TPR" evidence="1">
    <location>
        <begin position="871"/>
        <end position="904"/>
    </location>
</feature>
<dbReference type="InterPro" id="IPR001466">
    <property type="entry name" value="Beta-lactam-related"/>
</dbReference>
<dbReference type="PANTHER" id="PTHR19959">
    <property type="entry name" value="KINESIN LIGHT CHAIN"/>
    <property type="match status" value="1"/>
</dbReference>
<dbReference type="Pfam" id="PF13181">
    <property type="entry name" value="TPR_8"/>
    <property type="match status" value="1"/>
</dbReference>
<name>C3YLJ9_BRAFL</name>
<sequence length="1562" mass="176107">MFHLPRSNRTLTADVIEQNGHSIGGQPQVVEHAENTLAFLGAKSTRTQRQQDVQKRKDHASPFSTATSSDNRMRRPHSAYEEHLQDGCRALQTGDLDKAEQSFAAALKSVHIQGQHMEEVETLYMLGKVYLKRGIHSKDGGDFTKAAALCNAALVRSSREDIEEAIKEITHAFVKEVLTIEQKVDSDDTEKHKLMLKADRGYVQEEITRIEQEVDPYSLDDEDPKIKDVEMKRVEAIKALCQTIVHQRKLFIAGLVDECMGVMRPPPCKYAMIGLGSQATGLVTPYSDLEFALLVDKETEENVSYFRNLTHYLHLKVINLGETILPAMAIKSLNDFYSDDPLHNWFYDSVTPRGFAFDGAMPHACKTPLGRGRNSTGTSELIRTPSNMTDVLKEDLTLHLKKGYHLAIILGNVSFITGDQGLVDEYRSLWAQQLQDNNGSFPRVMANNLLGENVSTFETQDLTAKLRNVKKEIYRFSSLAVSFLALLHSIQPTTIWETIQQLRNSGVIDSENSHHLMVLVSISVELRLRTYLSNSGQVENMSVLWSMSTNTGIEEKLQKVFYISNPKQLMRYYYTERPLKHFISQLTDAQSLKEPPIFFDNSSELKAKVYKSLCDFENLKKCSEQTLHNYLSKYGENTAHRDVAASLDDLAFALISLGDHKKAVRYYEQLLQMRWSIYGKGTAHPGIADSLNNLGATWSNLGDNRKAISYYEQSLQMMRSVYGEDTAHPDIADSLNNLGGAWRNLGDHRKAISYYEQALEMKRGIYGEDNAHPDIAGSLNNLGNAWRNLGDHRKAVSYYEQSLQMKLSIYGEDTAHPDIAGSLNNIGDTWSNLGDHRKAISYYEQSLQMKRSIYEMKRSIYGEDTAHPDIAASLNNMGNAWRNLGDHRKAVSYYEQALQMKRSIYGEDTAHPDIADSLNNMGDAWSNLGDNRKAISYYEQALEMNRSIYEMRRSIYGEDTAHPDIASSLNNLGGAWTNLGDHRKAISYYEQALEMRRSIYGEDTAHPNIAASLNNLGNAWSDLGDNRKAISYYEQALEMRRSIYGEDTAHPDIASSLNNLGGAWTNLGDHRKAISYYEQALEMRRSIYGEDTAHPDIASSLNNLGGAWTNLGGHRKAISYYEQALEMRRSIYGEDTAHPNIAASLNNLGNAWGNLGDHRKAVSYYEQALEMRRSIYDVGLSSYVIRQGKYIEFNALDMTRYMEFHLSGERKMAATVNMILVVCFMIVGQVSTMTSPDLQQRLQDLDTFIQNLMTCESRPVVGLTVSVVKDGQTIFAKGYGQRDLQTGQAVDNRTLFGVGSISKSFTSALLAAILGEREYVSWDTVLTDILGPSFRFRDQFRTEEATLRDLLAHKTGLEHFGPLGLLGQDFDRSDLARRVRYYRQVYPFRTIFHYNNLLYTLAGHVAERLTGQSYEALLRERILQPLGMDDTVYLADALEDGGFSNFAQTYLTYNRTGQSMPYSEEEFRPLKLHLPAGGVVSNALDMARYMKFHLSGGRDTAGRLVVPEDTLRQTHTVNFVSPRKSALDKLEPDWPVEAGTTQGYGLGWGVGTYRGTCILFLV</sequence>
<evidence type="ECO:0000313" key="4">
    <source>
        <dbReference type="EMBL" id="EEN58768.1"/>
    </source>
</evidence>
<dbReference type="InterPro" id="IPR011990">
    <property type="entry name" value="TPR-like_helical_dom_sf"/>
</dbReference>
<dbReference type="eggNOG" id="KOG4626">
    <property type="taxonomic scope" value="Eukaryota"/>
</dbReference>
<evidence type="ECO:0000256" key="2">
    <source>
        <dbReference type="SAM" id="MobiDB-lite"/>
    </source>
</evidence>
<dbReference type="SUPFAM" id="SSF56601">
    <property type="entry name" value="beta-lactamase/transpeptidase-like"/>
    <property type="match status" value="1"/>
</dbReference>
<dbReference type="SMART" id="SM00671">
    <property type="entry name" value="SEL1"/>
    <property type="match status" value="10"/>
</dbReference>
<dbReference type="InterPro" id="IPR019734">
    <property type="entry name" value="TPR_rpt"/>
</dbReference>
<evidence type="ECO:0000256" key="1">
    <source>
        <dbReference type="PROSITE-ProRule" id="PRU00339"/>
    </source>
</evidence>
<feature type="repeat" description="TPR" evidence="1">
    <location>
        <begin position="1142"/>
        <end position="1175"/>
    </location>
</feature>
<feature type="repeat" description="TPR" evidence="1">
    <location>
        <begin position="688"/>
        <end position="721"/>
    </location>
</feature>
<feature type="repeat" description="TPR" evidence="1">
    <location>
        <begin position="732"/>
        <end position="765"/>
    </location>
</feature>
<dbReference type="PANTHER" id="PTHR19959:SF119">
    <property type="entry name" value="FUNGAL LIPASE-LIKE DOMAIN-CONTAINING PROTEIN"/>
    <property type="match status" value="1"/>
</dbReference>
<feature type="repeat" description="TPR" evidence="1">
    <location>
        <begin position="1054"/>
        <end position="1087"/>
    </location>
</feature>
<organism>
    <name type="scientific">Branchiostoma floridae</name>
    <name type="common">Florida lancelet</name>
    <name type="synonym">Amphioxus</name>
    <dbReference type="NCBI Taxonomy" id="7739"/>
    <lineage>
        <taxon>Eukaryota</taxon>
        <taxon>Metazoa</taxon>
        <taxon>Chordata</taxon>
        <taxon>Cephalochordata</taxon>
        <taxon>Leptocardii</taxon>
        <taxon>Amphioxiformes</taxon>
        <taxon>Branchiostomatidae</taxon>
        <taxon>Branchiostoma</taxon>
    </lineage>
</organism>
<dbReference type="Pfam" id="PF13424">
    <property type="entry name" value="TPR_12"/>
    <property type="match status" value="5"/>
</dbReference>
<feature type="repeat" description="TPR" evidence="1">
    <location>
        <begin position="1098"/>
        <end position="1131"/>
    </location>
</feature>
<dbReference type="PROSITE" id="PS50293">
    <property type="entry name" value="TPR_REGION"/>
    <property type="match status" value="4"/>
</dbReference>